<dbReference type="PANTHER" id="PTHR43434">
    <property type="entry name" value="PHOSPHOGLYCOLATE PHOSPHATASE"/>
    <property type="match status" value="1"/>
</dbReference>
<dbReference type="InterPro" id="IPR050155">
    <property type="entry name" value="HAD-like_hydrolase_sf"/>
</dbReference>
<dbReference type="GO" id="GO:0004713">
    <property type="term" value="F:protein tyrosine kinase activity"/>
    <property type="evidence" value="ECO:0007669"/>
    <property type="project" value="TreeGrafter"/>
</dbReference>
<dbReference type="Pfam" id="PF13419">
    <property type="entry name" value="HAD_2"/>
    <property type="match status" value="1"/>
</dbReference>
<proteinExistence type="predicted"/>
<evidence type="ECO:0000313" key="2">
    <source>
        <dbReference type="Proteomes" id="UP000307000"/>
    </source>
</evidence>
<reference evidence="1 2" key="1">
    <citation type="submission" date="2018-12" db="EMBL/GenBank/DDBJ databases">
        <title>Complete Genome Sequence of Glutamicibacter creatinolyticus strain LGCM259,isolated from an abscess of a 12-year-old mare in Italy.</title>
        <authorList>
            <person name="Santos R.G."/>
            <person name="Silva A.L."/>
            <person name="Seyffert N."/>
            <person name="Castro T.L.P."/>
            <person name="Attili A.R."/>
            <person name="Rifici C."/>
            <person name="Mazzullo G."/>
            <person name="Brenig B."/>
            <person name="Venanzi F."/>
            <person name="Azevedo V."/>
        </authorList>
    </citation>
    <scope>NUCLEOTIDE SEQUENCE [LARGE SCALE GENOMIC DNA]</scope>
    <source>
        <strain evidence="1 2">LGCM 259</strain>
    </source>
</reference>
<dbReference type="SFLD" id="SFLDG01129">
    <property type="entry name" value="C1.5:_HAD__Beta-PGM__Phosphata"/>
    <property type="match status" value="1"/>
</dbReference>
<dbReference type="PANTHER" id="PTHR43434:SF20">
    <property type="entry name" value="5'-NUCLEOTIDASE"/>
    <property type="match status" value="1"/>
</dbReference>
<organism evidence="1 2">
    <name type="scientific">Glutamicibacter creatinolyticus</name>
    <dbReference type="NCBI Taxonomy" id="162496"/>
    <lineage>
        <taxon>Bacteria</taxon>
        <taxon>Bacillati</taxon>
        <taxon>Actinomycetota</taxon>
        <taxon>Actinomycetes</taxon>
        <taxon>Micrococcales</taxon>
        <taxon>Micrococcaceae</taxon>
        <taxon>Glutamicibacter</taxon>
    </lineage>
</organism>
<dbReference type="Gene3D" id="1.10.150.240">
    <property type="entry name" value="Putative phosphatase, domain 2"/>
    <property type="match status" value="1"/>
</dbReference>
<dbReference type="InterPro" id="IPR036412">
    <property type="entry name" value="HAD-like_sf"/>
</dbReference>
<dbReference type="Gene3D" id="3.40.50.1000">
    <property type="entry name" value="HAD superfamily/HAD-like"/>
    <property type="match status" value="1"/>
</dbReference>
<keyword evidence="2" id="KW-1185">Reference proteome</keyword>
<gene>
    <name evidence="1" type="ORF">GcLGCM259_1687</name>
</gene>
<evidence type="ECO:0000313" key="1">
    <source>
        <dbReference type="EMBL" id="QCY47411.1"/>
    </source>
</evidence>
<dbReference type="InterPro" id="IPR023214">
    <property type="entry name" value="HAD_sf"/>
</dbReference>
<dbReference type="InterPro" id="IPR023198">
    <property type="entry name" value="PGP-like_dom2"/>
</dbReference>
<sequence>MLSVSSVLFDLDGTLVDPAGAITSGIRHALVSHGLPDPGEARVAALVGPPLQIGLRTLDGVGEHNIDAVIASYRQRYAESGMAESRVYPGIRELLHRLREARIHVAVTTAKPEPIARQLLDVQELSPLLDAVHGNLGEGGNHGSSKAHIVAAALREADLDPAGSVVVGDRYYDLDAARENAVRSIGVRWGFAQGAELEVADHVVESVEQLAALLLPAANGAEPAATADEELEQEGTRP</sequence>
<dbReference type="GO" id="GO:0005829">
    <property type="term" value="C:cytosol"/>
    <property type="evidence" value="ECO:0007669"/>
    <property type="project" value="TreeGrafter"/>
</dbReference>
<dbReference type="Proteomes" id="UP000307000">
    <property type="component" value="Chromosome"/>
</dbReference>
<dbReference type="SFLD" id="SFLDS00003">
    <property type="entry name" value="Haloacid_Dehalogenase"/>
    <property type="match status" value="1"/>
</dbReference>
<dbReference type="AlphaFoldDB" id="A0A5B7WTL0"/>
<accession>A0A5B7WTL0</accession>
<dbReference type="SUPFAM" id="SSF56784">
    <property type="entry name" value="HAD-like"/>
    <property type="match status" value="1"/>
</dbReference>
<dbReference type="EMBL" id="CP034412">
    <property type="protein sequence ID" value="QCY47411.1"/>
    <property type="molecule type" value="Genomic_DNA"/>
</dbReference>
<protein>
    <submittedName>
        <fullName evidence="1">Haloacid dehalogenase</fullName>
    </submittedName>
</protein>
<name>A0A5B7WTL0_9MICC</name>
<dbReference type="InterPro" id="IPR041492">
    <property type="entry name" value="HAD_2"/>
</dbReference>
<dbReference type="RefSeq" id="WP_138927214.1">
    <property type="nucleotide sequence ID" value="NZ_CP034412.1"/>
</dbReference>
<dbReference type="KEGG" id="gcr:GcLGCM259_1687"/>